<organism evidence="2 3">
    <name type="scientific">Zostera marina</name>
    <name type="common">Eelgrass</name>
    <dbReference type="NCBI Taxonomy" id="29655"/>
    <lineage>
        <taxon>Eukaryota</taxon>
        <taxon>Viridiplantae</taxon>
        <taxon>Streptophyta</taxon>
        <taxon>Embryophyta</taxon>
        <taxon>Tracheophyta</taxon>
        <taxon>Spermatophyta</taxon>
        <taxon>Magnoliopsida</taxon>
        <taxon>Liliopsida</taxon>
        <taxon>Zosteraceae</taxon>
        <taxon>Zostera</taxon>
    </lineage>
</organism>
<keyword evidence="3" id="KW-1185">Reference proteome</keyword>
<dbReference type="SUPFAM" id="SSF53067">
    <property type="entry name" value="Actin-like ATPase domain"/>
    <property type="match status" value="1"/>
</dbReference>
<dbReference type="OrthoDB" id="1742340at2759"/>
<dbReference type="Gene3D" id="3.30.420.40">
    <property type="match status" value="1"/>
</dbReference>
<dbReference type="AlphaFoldDB" id="A0A0K9PCT9"/>
<accession>A0A0K9PCT9</accession>
<keyword evidence="1" id="KW-1133">Transmembrane helix</keyword>
<proteinExistence type="predicted"/>
<gene>
    <name evidence="2" type="ORF">ZOSMA_286G00160</name>
</gene>
<protein>
    <recommendedName>
        <fullName evidence="4">Actin-related protein</fullName>
    </recommendedName>
</protein>
<dbReference type="PANTHER" id="PTHR24092:SF150">
    <property type="entry name" value="PHOSPHOLIPID-TRANSPORTING ATPASE"/>
    <property type="match status" value="1"/>
</dbReference>
<sequence>MSSVVVLDNGGGLIKVGFGGEILLQSYLIVSLDKILRRRNILSPINSFLLPSISLLCPFDRGYLINVDLQREIWDRVFRGVLHCDPTSFCLLLVEPLFNLPAIQRSTDEVVFEELGFQSITVLILYGYLIPISLYISIELVKVLQAKIINSDICMYNEVTGKSAKARTSNLNEELGQVDTILSDKTAK</sequence>
<name>A0A0K9PCT9_ZOSMR</name>
<feature type="transmembrane region" description="Helical" evidence="1">
    <location>
        <begin position="12"/>
        <end position="30"/>
    </location>
</feature>
<evidence type="ECO:0000313" key="2">
    <source>
        <dbReference type="EMBL" id="KMZ66873.1"/>
    </source>
</evidence>
<evidence type="ECO:0000256" key="1">
    <source>
        <dbReference type="SAM" id="Phobius"/>
    </source>
</evidence>
<dbReference type="PANTHER" id="PTHR24092">
    <property type="entry name" value="PROBABLE PHOSPHOLIPID-TRANSPORTING ATPASE"/>
    <property type="match status" value="1"/>
</dbReference>
<comment type="caution">
    <text evidence="2">The sequence shown here is derived from an EMBL/GenBank/DDBJ whole genome shotgun (WGS) entry which is preliminary data.</text>
</comment>
<dbReference type="Proteomes" id="UP000036987">
    <property type="component" value="Unassembled WGS sequence"/>
</dbReference>
<evidence type="ECO:0000313" key="3">
    <source>
        <dbReference type="Proteomes" id="UP000036987"/>
    </source>
</evidence>
<dbReference type="STRING" id="29655.A0A0K9PCT9"/>
<dbReference type="InterPro" id="IPR043129">
    <property type="entry name" value="ATPase_NBD"/>
</dbReference>
<dbReference type="Pfam" id="PF00022">
    <property type="entry name" value="Actin"/>
    <property type="match status" value="1"/>
</dbReference>
<evidence type="ECO:0008006" key="4">
    <source>
        <dbReference type="Google" id="ProtNLM"/>
    </source>
</evidence>
<dbReference type="EMBL" id="LFYR01000951">
    <property type="protein sequence ID" value="KMZ66873.1"/>
    <property type="molecule type" value="Genomic_DNA"/>
</dbReference>
<keyword evidence="1" id="KW-0812">Transmembrane</keyword>
<reference evidence="3" key="1">
    <citation type="journal article" date="2016" name="Nature">
        <title>The genome of the seagrass Zostera marina reveals angiosperm adaptation to the sea.</title>
        <authorList>
            <person name="Olsen J.L."/>
            <person name="Rouze P."/>
            <person name="Verhelst B."/>
            <person name="Lin Y.-C."/>
            <person name="Bayer T."/>
            <person name="Collen J."/>
            <person name="Dattolo E."/>
            <person name="De Paoli E."/>
            <person name="Dittami S."/>
            <person name="Maumus F."/>
            <person name="Michel G."/>
            <person name="Kersting A."/>
            <person name="Lauritano C."/>
            <person name="Lohaus R."/>
            <person name="Toepel M."/>
            <person name="Tonon T."/>
            <person name="Vanneste K."/>
            <person name="Amirebrahimi M."/>
            <person name="Brakel J."/>
            <person name="Bostroem C."/>
            <person name="Chovatia M."/>
            <person name="Grimwood J."/>
            <person name="Jenkins J.W."/>
            <person name="Jueterbock A."/>
            <person name="Mraz A."/>
            <person name="Stam W.T."/>
            <person name="Tice H."/>
            <person name="Bornberg-Bauer E."/>
            <person name="Green P.J."/>
            <person name="Pearson G.A."/>
            <person name="Procaccini G."/>
            <person name="Duarte C.M."/>
            <person name="Schmutz J."/>
            <person name="Reusch T.B.H."/>
            <person name="Van de Peer Y."/>
        </authorList>
    </citation>
    <scope>NUCLEOTIDE SEQUENCE [LARGE SCALE GENOMIC DNA]</scope>
    <source>
        <strain evidence="3">cv. Finnish</strain>
    </source>
</reference>
<dbReference type="InterPro" id="IPR004000">
    <property type="entry name" value="Actin"/>
</dbReference>
<keyword evidence="1" id="KW-0472">Membrane</keyword>